<evidence type="ECO:0008006" key="5">
    <source>
        <dbReference type="Google" id="ProtNLM"/>
    </source>
</evidence>
<dbReference type="RefSeq" id="WP_166388317.1">
    <property type="nucleotide sequence ID" value="NZ_BAAATT010000026.1"/>
</dbReference>
<dbReference type="Proteomes" id="UP000660339">
    <property type="component" value="Unassembled WGS sequence"/>
</dbReference>
<keyword evidence="2" id="KW-1133">Transmembrane helix</keyword>
<comment type="caution">
    <text evidence="3">The sequence shown here is derived from an EMBL/GenBank/DDBJ whole genome shotgun (WGS) entry which is preliminary data.</text>
</comment>
<feature type="transmembrane region" description="Helical" evidence="2">
    <location>
        <begin position="12"/>
        <end position="34"/>
    </location>
</feature>
<organism evidence="3 4">
    <name type="scientific">Catellatospora methionotrophica</name>
    <dbReference type="NCBI Taxonomy" id="121620"/>
    <lineage>
        <taxon>Bacteria</taxon>
        <taxon>Bacillati</taxon>
        <taxon>Actinomycetota</taxon>
        <taxon>Actinomycetes</taxon>
        <taxon>Micromonosporales</taxon>
        <taxon>Micromonosporaceae</taxon>
        <taxon>Catellatospora</taxon>
    </lineage>
</organism>
<feature type="transmembrane region" description="Helical" evidence="2">
    <location>
        <begin position="102"/>
        <end position="123"/>
    </location>
</feature>
<feature type="transmembrane region" description="Helical" evidence="2">
    <location>
        <begin position="63"/>
        <end position="90"/>
    </location>
</feature>
<reference evidence="3" key="1">
    <citation type="submission" date="2021-01" db="EMBL/GenBank/DDBJ databases">
        <title>Whole genome shotgun sequence of Catellatospora methionotrophica NBRC 14553.</title>
        <authorList>
            <person name="Komaki H."/>
            <person name="Tamura T."/>
        </authorList>
    </citation>
    <scope>NUCLEOTIDE SEQUENCE</scope>
    <source>
        <strain evidence="3">NBRC 14553</strain>
    </source>
</reference>
<feature type="compositionally biased region" description="Polar residues" evidence="1">
    <location>
        <begin position="324"/>
        <end position="336"/>
    </location>
</feature>
<name>A0A8J3LDY8_9ACTN</name>
<keyword evidence="4" id="KW-1185">Reference proteome</keyword>
<protein>
    <recommendedName>
        <fullName evidence="5">DUF2637 domain-containing protein</fullName>
    </recommendedName>
</protein>
<dbReference type="InterPro" id="IPR021235">
    <property type="entry name" value="DUF2637"/>
</dbReference>
<keyword evidence="2" id="KW-0812">Transmembrane</keyword>
<feature type="region of interest" description="Disordered" evidence="1">
    <location>
        <begin position="273"/>
        <end position="374"/>
    </location>
</feature>
<feature type="transmembrane region" description="Helical" evidence="2">
    <location>
        <begin position="155"/>
        <end position="174"/>
    </location>
</feature>
<gene>
    <name evidence="3" type="ORF">Cme02nite_11070</name>
</gene>
<evidence type="ECO:0000256" key="2">
    <source>
        <dbReference type="SAM" id="Phobius"/>
    </source>
</evidence>
<feature type="compositionally biased region" description="Pro residues" evidence="1">
    <location>
        <begin position="297"/>
        <end position="317"/>
    </location>
</feature>
<feature type="compositionally biased region" description="Polar residues" evidence="1">
    <location>
        <begin position="344"/>
        <end position="354"/>
    </location>
</feature>
<evidence type="ECO:0000313" key="4">
    <source>
        <dbReference type="Proteomes" id="UP000660339"/>
    </source>
</evidence>
<dbReference type="Pfam" id="PF10935">
    <property type="entry name" value="DUF2637"/>
    <property type="match status" value="1"/>
</dbReference>
<dbReference type="AlphaFoldDB" id="A0A8J3LDY8"/>
<accession>A0A8J3LDY8</accession>
<dbReference type="EMBL" id="BONJ01000003">
    <property type="protein sequence ID" value="GIG12775.1"/>
    <property type="molecule type" value="Genomic_DNA"/>
</dbReference>
<proteinExistence type="predicted"/>
<sequence>MDLEQLTETWVPTWVMVLVVSILTISLLIGVPLARSAGRRRGVRLANPGGYATRADKAKDTGLFLAALIPTLLVWLAVMGVSFIGLTGFANDVMGWNHWTNVLVPLSLDGISISFGAWAFVAVKRGRHPGRAYKIVLAAATVSATLNFVHGRDKWSIWAGLYLAFLSFAGMAMFHELLDQFMAGYDDEVALKTRYPRFGQRWFYAPISTFSARRAWIVHPPAEGLRPSVRNALTHLEDTREAKRQRRLYGAQLVREEQQAKLVEVHARAEVRRARSASWRPGAAPGTVPQVSHQPMPHQPMPPHQPVPHHQPVPPHDPVSHQQNVPHLQNGHQQNGHEPYPPQSLYQPTPQQEAVTEPPPAYQPEPAAVPQDLVPERDERGTVLGPDLRATLESVWSAPTGREPMGHRPLSDTSEITSRGMLNHLQEPVQRMIAEADARGEQVSVAFVREWTAREYGRTPGENWARNQIKAVRQRDALGVDADLV</sequence>
<evidence type="ECO:0000256" key="1">
    <source>
        <dbReference type="SAM" id="MobiDB-lite"/>
    </source>
</evidence>
<evidence type="ECO:0000313" key="3">
    <source>
        <dbReference type="EMBL" id="GIG12775.1"/>
    </source>
</evidence>
<keyword evidence="2" id="KW-0472">Membrane</keyword>